<dbReference type="EMBL" id="BNDY01000008">
    <property type="protein sequence ID" value="GHI38672.1"/>
    <property type="molecule type" value="Genomic_DNA"/>
</dbReference>
<reference evidence="5" key="1">
    <citation type="submission" date="2024-05" db="EMBL/GenBank/DDBJ databases">
        <title>Whole genome shotgun sequence of Streptomyces violascens NBRC 12920.</title>
        <authorList>
            <person name="Komaki H."/>
            <person name="Tamura T."/>
        </authorList>
    </citation>
    <scope>NUCLEOTIDE SEQUENCE</scope>
    <source>
        <strain evidence="5">NBRC 12920</strain>
    </source>
</reference>
<feature type="region of interest" description="Disordered" evidence="3">
    <location>
        <begin position="241"/>
        <end position="285"/>
    </location>
</feature>
<dbReference type="InterPro" id="IPR036291">
    <property type="entry name" value="NAD(P)-bd_dom_sf"/>
</dbReference>
<organism evidence="5 6">
    <name type="scientific">Streptomyces violascens</name>
    <dbReference type="NCBI Taxonomy" id="67381"/>
    <lineage>
        <taxon>Bacteria</taxon>
        <taxon>Bacillati</taxon>
        <taxon>Actinomycetota</taxon>
        <taxon>Actinomycetes</taxon>
        <taxon>Kitasatosporales</taxon>
        <taxon>Streptomycetaceae</taxon>
        <taxon>Streptomyces</taxon>
    </lineage>
</organism>
<evidence type="ECO:0000256" key="1">
    <source>
        <dbReference type="ARBA" id="ARBA00023002"/>
    </source>
</evidence>
<name>A0ABQ3QN24_9ACTN</name>
<dbReference type="SUPFAM" id="SSF51735">
    <property type="entry name" value="NAD(P)-binding Rossmann-fold domains"/>
    <property type="match status" value="1"/>
</dbReference>
<evidence type="ECO:0000313" key="6">
    <source>
        <dbReference type="Proteomes" id="UP001050808"/>
    </source>
</evidence>
<dbReference type="InterPro" id="IPR006140">
    <property type="entry name" value="D-isomer_DH_NAD-bd"/>
</dbReference>
<evidence type="ECO:0000259" key="4">
    <source>
        <dbReference type="Pfam" id="PF02826"/>
    </source>
</evidence>
<keyword evidence="6" id="KW-1185">Reference proteome</keyword>
<evidence type="ECO:0000313" key="5">
    <source>
        <dbReference type="EMBL" id="GHI38672.1"/>
    </source>
</evidence>
<dbReference type="Gene3D" id="3.40.50.720">
    <property type="entry name" value="NAD(P)-binding Rossmann-like Domain"/>
    <property type="match status" value="2"/>
</dbReference>
<comment type="caution">
    <text evidence="5">The sequence shown here is derived from an EMBL/GenBank/DDBJ whole genome shotgun (WGS) entry which is preliminary data.</text>
</comment>
<evidence type="ECO:0000256" key="3">
    <source>
        <dbReference type="SAM" id="MobiDB-lite"/>
    </source>
</evidence>
<keyword evidence="2" id="KW-0520">NAD</keyword>
<keyword evidence="1" id="KW-0560">Oxidoreductase</keyword>
<dbReference type="PANTHER" id="PTHR10996:SF178">
    <property type="entry name" value="2-HYDROXYACID DEHYDROGENASE YGL185C-RELATED"/>
    <property type="match status" value="1"/>
</dbReference>
<gene>
    <name evidence="5" type="ORF">Sviol_30800</name>
</gene>
<dbReference type="SUPFAM" id="SSF52283">
    <property type="entry name" value="Formate/glycerate dehydrogenase catalytic domain-like"/>
    <property type="match status" value="1"/>
</dbReference>
<feature type="domain" description="D-isomer specific 2-hydroxyacid dehydrogenase NAD-binding" evidence="4">
    <location>
        <begin position="111"/>
        <end position="235"/>
    </location>
</feature>
<protein>
    <recommendedName>
        <fullName evidence="4">D-isomer specific 2-hydroxyacid dehydrogenase NAD-binding domain-containing protein</fullName>
    </recommendedName>
</protein>
<accession>A0ABQ3QN24</accession>
<evidence type="ECO:0000256" key="2">
    <source>
        <dbReference type="ARBA" id="ARBA00023027"/>
    </source>
</evidence>
<feature type="compositionally biased region" description="Low complexity" evidence="3">
    <location>
        <begin position="258"/>
        <end position="285"/>
    </location>
</feature>
<dbReference type="PANTHER" id="PTHR10996">
    <property type="entry name" value="2-HYDROXYACID DEHYDROGENASE-RELATED"/>
    <property type="match status" value="1"/>
</dbReference>
<sequence length="285" mass="29907">MSGRRVVVSGATFPRSARHALEAGGLTVETIPGDLDEAGVIEALRGAWGYVLGGSERMSAKAWEQLPGLEVACFMGTGFKTFMEIPDGPSPVRFTYTPHANAFAVAEFALAQTLDLVRSITRTVDGVAAGRWSERATPSLGSVRLGIAGLGHIGRELARMAHAAFGTEIVYWNRSRRPEFDALPYRAVGSLDELFAAADVVSLNFAYEPGGNDAVVGAEQLRALGPDGFLVNVSRRNCSIRSPCGRRSPSGGSPGPPSTATTSSPPRTLPTTPTVCSPSCPSASS</sequence>
<feature type="compositionally biased region" description="Low complexity" evidence="3">
    <location>
        <begin position="241"/>
        <end position="251"/>
    </location>
</feature>
<dbReference type="Proteomes" id="UP001050808">
    <property type="component" value="Unassembled WGS sequence"/>
</dbReference>
<proteinExistence type="predicted"/>
<dbReference type="RefSeq" id="WP_189969834.1">
    <property type="nucleotide sequence ID" value="NZ_BMUA01000031.1"/>
</dbReference>
<dbReference type="InterPro" id="IPR050223">
    <property type="entry name" value="D-isomer_2-hydroxyacid_DH"/>
</dbReference>
<dbReference type="Pfam" id="PF02826">
    <property type="entry name" value="2-Hacid_dh_C"/>
    <property type="match status" value="1"/>
</dbReference>